<proteinExistence type="predicted"/>
<dbReference type="RefSeq" id="WP_001213950.1">
    <property type="nucleotide sequence ID" value="NC_012468.1"/>
</dbReference>
<organism evidence="1 2">
    <name type="scientific">Streptococcus pneumoniae (strain 70585)</name>
    <dbReference type="NCBI Taxonomy" id="488221"/>
    <lineage>
        <taxon>Bacteria</taxon>
        <taxon>Bacillati</taxon>
        <taxon>Bacillota</taxon>
        <taxon>Bacilli</taxon>
        <taxon>Lactobacillales</taxon>
        <taxon>Streptococcaceae</taxon>
        <taxon>Streptococcus</taxon>
    </lineage>
</organism>
<dbReference type="KEGG" id="snm:SP70585_1130"/>
<dbReference type="SUPFAM" id="SSF52540">
    <property type="entry name" value="P-loop containing nucleoside triphosphate hydrolases"/>
    <property type="match status" value="1"/>
</dbReference>
<dbReference type="InterPro" id="IPR016195">
    <property type="entry name" value="Pol/histidinol_Pase-like"/>
</dbReference>
<name>C1C757_STRP7</name>
<protein>
    <recommendedName>
        <fullName evidence="3">SMC faily protein</fullName>
    </recommendedName>
</protein>
<dbReference type="AlphaFoldDB" id="C1C757"/>
<sequence length="385" mass="44943">MRGFNNKIKSVYQELTNSKEKFGSFHKTLIHLHTPVSYDYKLFSNWTATKYRKITEDELYDIFFENKKIKVDKTIFFSNFDKVVFSSSKEYISFLMLAEAIIKNGIEIVVVTDHNTTKGIKKLQMAVSIIMKNYPIYDIHPHILHGVEISAADKLHIVCIYDYEQESWVNQWLSENIISEKDGSYQHLLTIMKDFNNQKIVNYIAHFNSYDILKKGSHLLGAYKRKIFSKENTRFLEFNINSKESSQQLDILYKEVGVLSLGQKVVAMLNFLLAYSDYSKDFRPLIIDQPEDNLDNRYIYRHLVQQFRDVKAQRQIILATHNATIVTNSMTDQVVIMESDGVNGWIESQGYVSEKYIKNHIINQLEGGKNSFKHKMSIYETALSE</sequence>
<dbReference type="SUPFAM" id="SSF89550">
    <property type="entry name" value="PHP domain-like"/>
    <property type="match status" value="1"/>
</dbReference>
<gene>
    <name evidence="1" type="ordered locus">SP70585_1130</name>
</gene>
<dbReference type="Proteomes" id="UP000002211">
    <property type="component" value="Chromosome"/>
</dbReference>
<accession>C1C757</accession>
<dbReference type="Gene3D" id="3.20.20.140">
    <property type="entry name" value="Metal-dependent hydrolases"/>
    <property type="match status" value="1"/>
</dbReference>
<reference evidence="2" key="1">
    <citation type="journal article" date="2010" name="Genome Biol.">
        <title>Structure and dynamics of the pan-genome of Streptococcus pneumoniae and closely related species.</title>
        <authorList>
            <person name="Donati C."/>
            <person name="Hiller N.L."/>
            <person name="Tettelin H."/>
            <person name="Muzzi A."/>
            <person name="Croucher N.J."/>
            <person name="Angiuoli S.V."/>
            <person name="Oggioni M."/>
            <person name="Dunning Hotopp J.C."/>
            <person name="Hu F.Z."/>
            <person name="Riley D.R."/>
            <person name="Covacci A."/>
            <person name="Mitchell T.J."/>
            <person name="Bentley S.D."/>
            <person name="Kilian M."/>
            <person name="Ehrlich G.D."/>
            <person name="Rappuoli R."/>
            <person name="Moxon E.R."/>
            <person name="Masignani V."/>
        </authorList>
    </citation>
    <scope>NUCLEOTIDE SEQUENCE [LARGE SCALE GENOMIC DNA]</scope>
    <source>
        <strain evidence="2">70585</strain>
    </source>
</reference>
<evidence type="ECO:0008006" key="3">
    <source>
        <dbReference type="Google" id="ProtNLM"/>
    </source>
</evidence>
<evidence type="ECO:0000313" key="1">
    <source>
        <dbReference type="EMBL" id="ACO17202.1"/>
    </source>
</evidence>
<dbReference type="EMBL" id="CP000918">
    <property type="protein sequence ID" value="ACO17202.1"/>
    <property type="molecule type" value="Genomic_DNA"/>
</dbReference>
<evidence type="ECO:0000313" key="2">
    <source>
        <dbReference type="Proteomes" id="UP000002211"/>
    </source>
</evidence>
<dbReference type="HOGENOM" id="CLU_060530_0_0_9"/>
<dbReference type="InterPro" id="IPR027417">
    <property type="entry name" value="P-loop_NTPase"/>
</dbReference>